<sequence>MEKRVDAMGMTCPKPVILAKKEMDKSQAGDVVFVQVDNEVATENLRKLANSQEADYEMTKLGDKHYEVKITVKKRGTSQEEKEPEYISCVPQGQKNTVVVISSDKMGEGDPELGQILIKGFIYSLTQLEKLPDTVLFYNKGAFLTCEGSPVLEDLKTLEKEGTKICTCGTCLDFYKMKEKLAVGTIVNMYVIVETQSKADLIIKP</sequence>
<dbReference type="AlphaFoldDB" id="A0A9D2N4S8"/>
<protein>
    <submittedName>
        <fullName evidence="3">Sulfurtransferase-like selenium metabolism protein YedF</fullName>
    </submittedName>
</protein>
<feature type="domain" description="UPF0033" evidence="2">
    <location>
        <begin position="5"/>
        <end position="29"/>
    </location>
</feature>
<dbReference type="InterPro" id="IPR036868">
    <property type="entry name" value="TusA-like_sf"/>
</dbReference>
<dbReference type="InterPro" id="IPR001455">
    <property type="entry name" value="TusA-like"/>
</dbReference>
<proteinExistence type="inferred from homology"/>
<dbReference type="PANTHER" id="PTHR33279:SF6">
    <property type="entry name" value="SULFUR CARRIER PROTEIN YEDF-RELATED"/>
    <property type="match status" value="1"/>
</dbReference>
<gene>
    <name evidence="3" type="primary">yedF</name>
    <name evidence="3" type="ORF">H9935_08705</name>
</gene>
<dbReference type="SUPFAM" id="SSF75169">
    <property type="entry name" value="DsrEFH-like"/>
    <property type="match status" value="1"/>
</dbReference>
<dbReference type="EMBL" id="DWWV01000111">
    <property type="protein sequence ID" value="HJC10881.1"/>
    <property type="molecule type" value="Genomic_DNA"/>
</dbReference>
<reference evidence="3" key="2">
    <citation type="submission" date="2021-04" db="EMBL/GenBank/DDBJ databases">
        <authorList>
            <person name="Gilroy R."/>
        </authorList>
    </citation>
    <scope>NUCLEOTIDE SEQUENCE</scope>
    <source>
        <strain evidence="3">ChiSxjej6B18-287</strain>
    </source>
</reference>
<evidence type="ECO:0000259" key="2">
    <source>
        <dbReference type="PROSITE" id="PS01148"/>
    </source>
</evidence>
<comment type="caution">
    <text evidence="3">The sequence shown here is derived from an EMBL/GenBank/DDBJ whole genome shotgun (WGS) entry which is preliminary data.</text>
</comment>
<dbReference type="Pfam" id="PF02635">
    <property type="entry name" value="DsrE"/>
    <property type="match status" value="1"/>
</dbReference>
<dbReference type="NCBIfam" id="TIGR03527">
    <property type="entry name" value="selenium_YedF"/>
    <property type="match status" value="1"/>
</dbReference>
<dbReference type="PROSITE" id="PS01148">
    <property type="entry name" value="UPF0033"/>
    <property type="match status" value="1"/>
</dbReference>
<dbReference type="InterPro" id="IPR027396">
    <property type="entry name" value="DsrEFH-like"/>
</dbReference>
<evidence type="ECO:0000256" key="1">
    <source>
        <dbReference type="ARBA" id="ARBA00008984"/>
    </source>
</evidence>
<dbReference type="Proteomes" id="UP000823893">
    <property type="component" value="Unassembled WGS sequence"/>
</dbReference>
<organism evidence="3 4">
    <name type="scientific">Candidatus Blautia merdigallinarum</name>
    <dbReference type="NCBI Taxonomy" id="2838495"/>
    <lineage>
        <taxon>Bacteria</taxon>
        <taxon>Bacillati</taxon>
        <taxon>Bacillota</taxon>
        <taxon>Clostridia</taxon>
        <taxon>Lachnospirales</taxon>
        <taxon>Lachnospiraceae</taxon>
        <taxon>Blautia</taxon>
    </lineage>
</organism>
<evidence type="ECO:0000313" key="4">
    <source>
        <dbReference type="Proteomes" id="UP000823893"/>
    </source>
</evidence>
<dbReference type="Pfam" id="PF01206">
    <property type="entry name" value="TusA"/>
    <property type="match status" value="1"/>
</dbReference>
<dbReference type="InterPro" id="IPR003787">
    <property type="entry name" value="Sulphur_relay_DsrE/F-like"/>
</dbReference>
<name>A0A9D2N4S8_9FIRM</name>
<evidence type="ECO:0000313" key="3">
    <source>
        <dbReference type="EMBL" id="HJC10881.1"/>
    </source>
</evidence>
<dbReference type="Gene3D" id="3.30.110.40">
    <property type="entry name" value="TusA-like domain"/>
    <property type="match status" value="1"/>
</dbReference>
<comment type="similarity">
    <text evidence="1">Belongs to the sulfur carrier protein TusA family.</text>
</comment>
<dbReference type="SUPFAM" id="SSF64307">
    <property type="entry name" value="SirA-like"/>
    <property type="match status" value="1"/>
</dbReference>
<dbReference type="InterPro" id="IPR019870">
    <property type="entry name" value="Se_metab_YedF"/>
</dbReference>
<dbReference type="PANTHER" id="PTHR33279">
    <property type="entry name" value="SULFUR CARRIER PROTEIN YEDF-RELATED"/>
    <property type="match status" value="1"/>
</dbReference>
<reference evidence="3" key="1">
    <citation type="journal article" date="2021" name="PeerJ">
        <title>Extensive microbial diversity within the chicken gut microbiome revealed by metagenomics and culture.</title>
        <authorList>
            <person name="Gilroy R."/>
            <person name="Ravi A."/>
            <person name="Getino M."/>
            <person name="Pursley I."/>
            <person name="Horton D.L."/>
            <person name="Alikhan N.F."/>
            <person name="Baker D."/>
            <person name="Gharbi K."/>
            <person name="Hall N."/>
            <person name="Watson M."/>
            <person name="Adriaenssens E.M."/>
            <person name="Foster-Nyarko E."/>
            <person name="Jarju S."/>
            <person name="Secka A."/>
            <person name="Antonio M."/>
            <person name="Oren A."/>
            <person name="Chaudhuri R.R."/>
            <person name="La Ragione R."/>
            <person name="Hildebrand F."/>
            <person name="Pallen M.J."/>
        </authorList>
    </citation>
    <scope>NUCLEOTIDE SEQUENCE</scope>
    <source>
        <strain evidence="3">ChiSxjej6B18-287</strain>
    </source>
</reference>
<accession>A0A9D2N4S8</accession>